<evidence type="ECO:0000256" key="2">
    <source>
        <dbReference type="ARBA" id="ARBA00022723"/>
    </source>
</evidence>
<sequence>MSERHSSENAPSFRARLASGDFLVGTFIKTPTSHAIELLGQLRYDFVVIDAEHAAFDRGAIDVAMLAAHATDIPALVRVAGGTAPEIGTALDCGAEGVLVPHVNSASRAAEVVRMCRFRPGRRGYSGAPRAGGYGSAPMQQSVGRQDARTTVIAMIEDPEALDEIDAIVAVEGLDAVFVGRADLAVALGAPSAGAPAVLAAVERISGAARAVGKPVCVMVGDAREAPTFQASGATAFIVSSDQGLMRKAAAAALAEMEALRGAGRP</sequence>
<keyword evidence="2" id="KW-0479">Metal-binding</keyword>
<comment type="similarity">
    <text evidence="1">Belongs to the HpcH/HpaI aldolase family.</text>
</comment>
<evidence type="ECO:0000313" key="6">
    <source>
        <dbReference type="Proteomes" id="UP000199120"/>
    </source>
</evidence>
<dbReference type="PANTHER" id="PTHR30502:SF0">
    <property type="entry name" value="PHOSPHOENOLPYRUVATE CARBOXYLASE FAMILY PROTEIN"/>
    <property type="match status" value="1"/>
</dbReference>
<evidence type="ECO:0000256" key="1">
    <source>
        <dbReference type="ARBA" id="ARBA00005568"/>
    </source>
</evidence>
<keyword evidence="3" id="KW-0456">Lyase</keyword>
<proteinExistence type="inferred from homology"/>
<dbReference type="PANTHER" id="PTHR30502">
    <property type="entry name" value="2-KETO-3-DEOXY-L-RHAMNONATE ALDOLASE"/>
    <property type="match status" value="1"/>
</dbReference>
<dbReference type="SUPFAM" id="SSF51621">
    <property type="entry name" value="Phosphoenolpyruvate/pyruvate domain"/>
    <property type="match status" value="1"/>
</dbReference>
<feature type="domain" description="HpcH/HpaI aldolase/citrate lyase" evidence="4">
    <location>
        <begin position="25"/>
        <end position="248"/>
    </location>
</feature>
<dbReference type="STRING" id="416943.SAMN05445871_1887"/>
<reference evidence="6" key="1">
    <citation type="submission" date="2016-10" db="EMBL/GenBank/DDBJ databases">
        <authorList>
            <person name="Varghese N."/>
            <person name="Submissions S."/>
        </authorList>
    </citation>
    <scope>NUCLEOTIDE SEQUENCE [LARGE SCALE GENOMIC DNA]</scope>
    <source>
        <strain evidence="6">LMG 26416</strain>
    </source>
</reference>
<dbReference type="Pfam" id="PF03328">
    <property type="entry name" value="HpcH_HpaI"/>
    <property type="match status" value="1"/>
</dbReference>
<dbReference type="EMBL" id="FOAJ01000003">
    <property type="protein sequence ID" value="SEK71301.1"/>
    <property type="molecule type" value="Genomic_DNA"/>
</dbReference>
<dbReference type="InterPro" id="IPR005000">
    <property type="entry name" value="Aldolase/citrate-lyase_domain"/>
</dbReference>
<accession>A0A1H7J9C7</accession>
<dbReference type="OrthoDB" id="86160at2"/>
<evidence type="ECO:0000313" key="5">
    <source>
        <dbReference type="EMBL" id="SEK71301.1"/>
    </source>
</evidence>
<dbReference type="InterPro" id="IPR050251">
    <property type="entry name" value="HpcH-HpaI_aldolase"/>
</dbReference>
<dbReference type="GO" id="GO:0046872">
    <property type="term" value="F:metal ion binding"/>
    <property type="evidence" value="ECO:0007669"/>
    <property type="project" value="UniProtKB-KW"/>
</dbReference>
<dbReference type="Gene3D" id="3.20.20.60">
    <property type="entry name" value="Phosphoenolpyruvate-binding domains"/>
    <property type="match status" value="1"/>
</dbReference>
<dbReference type="AlphaFoldDB" id="A0A1H7J9C7"/>
<name>A0A1H7J9C7_9BURK</name>
<evidence type="ECO:0000259" key="4">
    <source>
        <dbReference type="Pfam" id="PF03328"/>
    </source>
</evidence>
<organism evidence="5 6">
    <name type="scientific">Paraburkholderia caballeronis</name>
    <dbReference type="NCBI Taxonomy" id="416943"/>
    <lineage>
        <taxon>Bacteria</taxon>
        <taxon>Pseudomonadati</taxon>
        <taxon>Pseudomonadota</taxon>
        <taxon>Betaproteobacteria</taxon>
        <taxon>Burkholderiales</taxon>
        <taxon>Burkholderiaceae</taxon>
        <taxon>Paraburkholderia</taxon>
    </lineage>
</organism>
<evidence type="ECO:0000256" key="3">
    <source>
        <dbReference type="ARBA" id="ARBA00023239"/>
    </source>
</evidence>
<gene>
    <name evidence="5" type="ORF">SAMN05192542_103192</name>
</gene>
<dbReference type="Proteomes" id="UP000199120">
    <property type="component" value="Unassembled WGS sequence"/>
</dbReference>
<dbReference type="GO" id="GO:0005737">
    <property type="term" value="C:cytoplasm"/>
    <property type="evidence" value="ECO:0007669"/>
    <property type="project" value="TreeGrafter"/>
</dbReference>
<dbReference type="InterPro" id="IPR015813">
    <property type="entry name" value="Pyrv/PenolPyrv_kinase-like_dom"/>
</dbReference>
<dbReference type="RefSeq" id="WP_090544281.1">
    <property type="nucleotide sequence ID" value="NZ_FNSR01000001.1"/>
</dbReference>
<keyword evidence="6" id="KW-1185">Reference proteome</keyword>
<protein>
    <submittedName>
        <fullName evidence="5">2-keto-3-deoxy-L-rhamnonate aldolase RhmA</fullName>
    </submittedName>
</protein>
<dbReference type="GO" id="GO:0016832">
    <property type="term" value="F:aldehyde-lyase activity"/>
    <property type="evidence" value="ECO:0007669"/>
    <property type="project" value="TreeGrafter"/>
</dbReference>
<dbReference type="InterPro" id="IPR040442">
    <property type="entry name" value="Pyrv_kinase-like_dom_sf"/>
</dbReference>